<reference evidence="4" key="2">
    <citation type="submission" date="2025-09" db="UniProtKB">
        <authorList>
            <consortium name="Ensembl"/>
        </authorList>
    </citation>
    <scope>IDENTIFICATION</scope>
</reference>
<reference evidence="4" key="1">
    <citation type="submission" date="2025-08" db="UniProtKB">
        <authorList>
            <consortium name="Ensembl"/>
        </authorList>
    </citation>
    <scope>IDENTIFICATION</scope>
</reference>
<feature type="compositionally biased region" description="Basic residues" evidence="1">
    <location>
        <begin position="79"/>
        <end position="89"/>
    </location>
</feature>
<feature type="transmembrane region" description="Helical" evidence="2">
    <location>
        <begin position="380"/>
        <end position="401"/>
    </location>
</feature>
<dbReference type="GeneTree" id="ENSGT00940000155236"/>
<name>A0A8C6M476_NOTFU</name>
<dbReference type="GO" id="GO:0048167">
    <property type="term" value="P:regulation of synaptic plasticity"/>
    <property type="evidence" value="ECO:0007669"/>
    <property type="project" value="TreeGrafter"/>
</dbReference>
<keyword evidence="2" id="KW-0472">Membrane</keyword>
<protein>
    <recommendedName>
        <fullName evidence="3">PDZ domain-containing protein</fullName>
    </recommendedName>
</protein>
<dbReference type="InterPro" id="IPR001478">
    <property type="entry name" value="PDZ"/>
</dbReference>
<feature type="compositionally biased region" description="Basic and acidic residues" evidence="1">
    <location>
        <begin position="69"/>
        <end position="78"/>
    </location>
</feature>
<dbReference type="Ensembl" id="ENSNFUT00015031161.1">
    <property type="protein sequence ID" value="ENSNFUP00015029826.1"/>
    <property type="gene ID" value="ENSNFUG00015014511.1"/>
</dbReference>
<dbReference type="GO" id="GO:0031267">
    <property type="term" value="F:small GTPase binding"/>
    <property type="evidence" value="ECO:0007669"/>
    <property type="project" value="InterPro"/>
</dbReference>
<dbReference type="GO" id="GO:0050806">
    <property type="term" value="P:positive regulation of synaptic transmission"/>
    <property type="evidence" value="ECO:0007669"/>
    <property type="project" value="TreeGrafter"/>
</dbReference>
<dbReference type="Proteomes" id="UP000694548">
    <property type="component" value="Unassembled WGS sequence"/>
</dbReference>
<dbReference type="GO" id="GO:0042391">
    <property type="term" value="P:regulation of membrane potential"/>
    <property type="evidence" value="ECO:0007669"/>
    <property type="project" value="TreeGrafter"/>
</dbReference>
<dbReference type="GO" id="GO:2000300">
    <property type="term" value="P:regulation of synaptic vesicle exocytosis"/>
    <property type="evidence" value="ECO:0007669"/>
    <property type="project" value="TreeGrafter"/>
</dbReference>
<dbReference type="GO" id="GO:0048791">
    <property type="term" value="P:calcium ion-regulated exocytosis of neurotransmitter"/>
    <property type="evidence" value="ECO:0007669"/>
    <property type="project" value="TreeGrafter"/>
</dbReference>
<dbReference type="PANTHER" id="PTHR12157">
    <property type="entry name" value="REGULATING SYNAPTIC MEMBRANE EXOCYTOSIS PROTEIN"/>
    <property type="match status" value="1"/>
</dbReference>
<feature type="region of interest" description="Disordered" evidence="1">
    <location>
        <begin position="1"/>
        <end position="257"/>
    </location>
</feature>
<dbReference type="AlphaFoldDB" id="A0A8C6M476"/>
<dbReference type="PANTHER" id="PTHR12157:SF18">
    <property type="entry name" value="REGULATING SYNAPTIC MEMBRANE EXOCYTOSIS PROTEIN 1"/>
    <property type="match status" value="1"/>
</dbReference>
<evidence type="ECO:0000256" key="1">
    <source>
        <dbReference type="SAM" id="MobiDB-lite"/>
    </source>
</evidence>
<evidence type="ECO:0000259" key="3">
    <source>
        <dbReference type="PROSITE" id="PS50106"/>
    </source>
</evidence>
<accession>A0A8C6M476</accession>
<dbReference type="Gene3D" id="2.30.42.10">
    <property type="match status" value="1"/>
</dbReference>
<dbReference type="GO" id="GO:0042734">
    <property type="term" value="C:presynaptic membrane"/>
    <property type="evidence" value="ECO:0007669"/>
    <property type="project" value="TreeGrafter"/>
</dbReference>
<keyword evidence="2" id="KW-0812">Transmembrane</keyword>
<keyword evidence="5" id="KW-1185">Reference proteome</keyword>
<dbReference type="InterPro" id="IPR039032">
    <property type="entry name" value="Rim-like"/>
</dbReference>
<evidence type="ECO:0000256" key="2">
    <source>
        <dbReference type="SAM" id="Phobius"/>
    </source>
</evidence>
<organism evidence="4 5">
    <name type="scientific">Nothobranchius furzeri</name>
    <name type="common">Turquoise killifish</name>
    <dbReference type="NCBI Taxonomy" id="105023"/>
    <lineage>
        <taxon>Eukaryota</taxon>
        <taxon>Metazoa</taxon>
        <taxon>Chordata</taxon>
        <taxon>Craniata</taxon>
        <taxon>Vertebrata</taxon>
        <taxon>Euteleostomi</taxon>
        <taxon>Actinopterygii</taxon>
        <taxon>Neopterygii</taxon>
        <taxon>Teleostei</taxon>
        <taxon>Neoteleostei</taxon>
        <taxon>Acanthomorphata</taxon>
        <taxon>Ovalentaria</taxon>
        <taxon>Atherinomorphae</taxon>
        <taxon>Cyprinodontiformes</taxon>
        <taxon>Nothobranchiidae</taxon>
        <taxon>Nothobranchius</taxon>
    </lineage>
</organism>
<dbReference type="GO" id="GO:0044325">
    <property type="term" value="F:transmembrane transporter binding"/>
    <property type="evidence" value="ECO:0007669"/>
    <property type="project" value="TreeGrafter"/>
</dbReference>
<feature type="domain" description="PDZ" evidence="3">
    <location>
        <begin position="292"/>
        <end position="350"/>
    </location>
</feature>
<proteinExistence type="predicted"/>
<dbReference type="InterPro" id="IPR036034">
    <property type="entry name" value="PDZ_sf"/>
</dbReference>
<evidence type="ECO:0000313" key="4">
    <source>
        <dbReference type="Ensembl" id="ENSNFUP00015029826.1"/>
    </source>
</evidence>
<feature type="compositionally biased region" description="Basic and acidic residues" evidence="1">
    <location>
        <begin position="1"/>
        <end position="16"/>
    </location>
</feature>
<keyword evidence="2" id="KW-1133">Transmembrane helix</keyword>
<feature type="compositionally biased region" description="Basic and acidic residues" evidence="1">
    <location>
        <begin position="36"/>
        <end position="58"/>
    </location>
</feature>
<evidence type="ECO:0000313" key="5">
    <source>
        <dbReference type="Proteomes" id="UP000694548"/>
    </source>
</evidence>
<dbReference type="SUPFAM" id="SSF50156">
    <property type="entry name" value="PDZ domain-like"/>
    <property type="match status" value="1"/>
</dbReference>
<dbReference type="PROSITE" id="PS50106">
    <property type="entry name" value="PDZ"/>
    <property type="match status" value="1"/>
</dbReference>
<feature type="compositionally biased region" description="Basic and acidic residues" evidence="1">
    <location>
        <begin position="121"/>
        <end position="138"/>
    </location>
</feature>
<dbReference type="GO" id="GO:0048788">
    <property type="term" value="C:cytoskeleton of presynaptic active zone"/>
    <property type="evidence" value="ECO:0007669"/>
    <property type="project" value="TreeGrafter"/>
</dbReference>
<feature type="compositionally biased region" description="Basic and acidic residues" evidence="1">
    <location>
        <begin position="176"/>
        <end position="191"/>
    </location>
</feature>
<sequence length="423" mass="47342">KGERRFGSGRRLEKINSQDYEDGNENLGRSGTHRRRPEDEEQRERQRCEEEFQNRYRSDPNLARYPVKPQKEEQEMRMHAKVSKVRHERRHSDLAINEVGLGQNEGSGGGQVPENHLAKRSYGEVDRKAHPENRRAFPGDRTVGMGGGPPLAGEGGRSGPQPGGPGPPDQNQNSSHLEHGSARDKCGDNLLRKNSQSSDPSESLRPPPPRSYKSKRGINKRQMSISSSEEEGGSTPEYTSCEDVDMESVSEKGQSDRCPLNLDRWRQCSAASPLSHPVTWQPSKEGDHLIGRITLSKRSAVPREAGSLLGLKVVGGKMTHTGRLGAFITKVKKGSLADVVGHLRAGEFLVNTLFFMNLLLDSREVEPKQLVINKGPSSHLFVRVPYSMLFVCIYAYLWFLVVEGYNTSLYTRTFSLLFFKIFC</sequence>
<feature type="compositionally biased region" description="Gly residues" evidence="1">
    <location>
        <begin position="144"/>
        <end position="158"/>
    </location>
</feature>